<gene>
    <name evidence="5" type="ORF">THRCLA_03513</name>
</gene>
<reference evidence="5 6" key="1">
    <citation type="journal article" date="2014" name="Genome Biol. Evol.">
        <title>The secreted proteins of Achlya hypogyna and Thraustotheca clavata identify the ancestral oomycete secretome and reveal gene acquisitions by horizontal gene transfer.</title>
        <authorList>
            <person name="Misner I."/>
            <person name="Blouin N."/>
            <person name="Leonard G."/>
            <person name="Richards T.A."/>
            <person name="Lane C.E."/>
        </authorList>
    </citation>
    <scope>NUCLEOTIDE SEQUENCE [LARGE SCALE GENOMIC DNA]</scope>
    <source>
        <strain evidence="5 6">ATCC 34112</strain>
    </source>
</reference>
<keyword evidence="1" id="KW-0479">Metal-binding</keyword>
<dbReference type="STRING" id="74557.A0A1W0A1U1"/>
<proteinExistence type="predicted"/>
<feature type="region of interest" description="Disordered" evidence="4">
    <location>
        <begin position="1"/>
        <end position="33"/>
    </location>
</feature>
<dbReference type="AlphaFoldDB" id="A0A1W0A1U1"/>
<name>A0A1W0A1U1_9STRA</name>
<evidence type="ECO:0000313" key="5">
    <source>
        <dbReference type="EMBL" id="OQS04242.1"/>
    </source>
</evidence>
<sequence>MSSKNAKRQWDQTMASSGLLLQQAPRKRYSGRTVKISKAMRLVDDETRKQVRNARLDALEADNYVEPTDEGDDDDLYIDDDMDGPKKPLKSKSKSKNAKVIVPTASGRRRIVRKVKKLAQLIFEECGTGEGQTPNYITAAVKPSKTPPRHFCVVCGYPFLFLV</sequence>
<dbReference type="InterPro" id="IPR039723">
    <property type="entry name" value="Vps71/ZNHIT1"/>
</dbReference>
<evidence type="ECO:0000256" key="3">
    <source>
        <dbReference type="ARBA" id="ARBA00022833"/>
    </source>
</evidence>
<feature type="region of interest" description="Disordered" evidence="4">
    <location>
        <begin position="54"/>
        <end position="99"/>
    </location>
</feature>
<evidence type="ECO:0000256" key="4">
    <source>
        <dbReference type="SAM" id="MobiDB-lite"/>
    </source>
</evidence>
<dbReference type="PANTHER" id="PTHR13093">
    <property type="entry name" value="ZINC FINGER HIT DOMAIN CONTAINING PROTEIN 1"/>
    <property type="match status" value="1"/>
</dbReference>
<dbReference type="Proteomes" id="UP000243217">
    <property type="component" value="Unassembled WGS sequence"/>
</dbReference>
<dbReference type="GO" id="GO:0008270">
    <property type="term" value="F:zinc ion binding"/>
    <property type="evidence" value="ECO:0007669"/>
    <property type="project" value="UniProtKB-KW"/>
</dbReference>
<dbReference type="GO" id="GO:0006338">
    <property type="term" value="P:chromatin remodeling"/>
    <property type="evidence" value="ECO:0007669"/>
    <property type="project" value="InterPro"/>
</dbReference>
<accession>A0A1W0A1U1</accession>
<evidence type="ECO:0000313" key="6">
    <source>
        <dbReference type="Proteomes" id="UP000243217"/>
    </source>
</evidence>
<evidence type="ECO:0000256" key="1">
    <source>
        <dbReference type="ARBA" id="ARBA00022723"/>
    </source>
</evidence>
<protein>
    <submittedName>
        <fullName evidence="5">Uncharacterized protein</fullName>
    </submittedName>
</protein>
<dbReference type="OrthoDB" id="74807at2759"/>
<evidence type="ECO:0000256" key="2">
    <source>
        <dbReference type="ARBA" id="ARBA00022771"/>
    </source>
</evidence>
<keyword evidence="3" id="KW-0862">Zinc</keyword>
<feature type="compositionally biased region" description="Basic residues" evidence="4">
    <location>
        <begin position="87"/>
        <end position="97"/>
    </location>
</feature>
<organism evidence="5 6">
    <name type="scientific">Thraustotheca clavata</name>
    <dbReference type="NCBI Taxonomy" id="74557"/>
    <lineage>
        <taxon>Eukaryota</taxon>
        <taxon>Sar</taxon>
        <taxon>Stramenopiles</taxon>
        <taxon>Oomycota</taxon>
        <taxon>Saprolegniomycetes</taxon>
        <taxon>Saprolegniales</taxon>
        <taxon>Achlyaceae</taxon>
        <taxon>Thraustotheca</taxon>
    </lineage>
</organism>
<keyword evidence="2" id="KW-0863">Zinc-finger</keyword>
<keyword evidence="6" id="KW-1185">Reference proteome</keyword>
<feature type="compositionally biased region" description="Polar residues" evidence="4">
    <location>
        <begin position="11"/>
        <end position="20"/>
    </location>
</feature>
<comment type="caution">
    <text evidence="5">The sequence shown here is derived from an EMBL/GenBank/DDBJ whole genome shotgun (WGS) entry which is preliminary data.</text>
</comment>
<dbReference type="EMBL" id="JNBS01000653">
    <property type="protein sequence ID" value="OQS04242.1"/>
    <property type="molecule type" value="Genomic_DNA"/>
</dbReference>
<feature type="compositionally biased region" description="Acidic residues" evidence="4">
    <location>
        <begin position="67"/>
        <end position="82"/>
    </location>
</feature>